<accession>A0A6S7GUP9</accession>
<dbReference type="OrthoDB" id="10520522at2759"/>
<dbReference type="Proteomes" id="UP001152795">
    <property type="component" value="Unassembled WGS sequence"/>
</dbReference>
<comment type="caution">
    <text evidence="1">The sequence shown here is derived from an EMBL/GenBank/DDBJ whole genome shotgun (WGS) entry which is preliminary data.</text>
</comment>
<sequence length="332" mass="38683">MQFLSYKSITDCQLRNLQLEIEASMKKLDMDVVGFTTDGEFNSLRTSGTKRPISIIEVIKNIAKGMKCKEITKYFTLDKEGNPLKSHPAVPPEDAKWCHDFMYDSDPPVTFHRACLILRRRLFPFHYDPYPWVKGRDETNVEVLKSLMAIYLHRAEVQNLRGLKEDPADFNSHLYQPELGGHTSGATVLKLLHNWHKAVDGRGLSEDQRSTYCEELKCWLLDDWVPWHREVKDYSQIDVNRPVKGICGLTREVIVGLVANLESRELRRIEYIQRNIKPEHPRSSSTDDVESFISLLHEILGLNFDLKQVFSELPKILNEFRKRTDKDLPFYY</sequence>
<name>A0A6S7GUP9_PARCT</name>
<dbReference type="AlphaFoldDB" id="A0A6S7GUP9"/>
<evidence type="ECO:0000313" key="1">
    <source>
        <dbReference type="EMBL" id="CAB3993849.1"/>
    </source>
</evidence>
<keyword evidence="2" id="KW-1185">Reference proteome</keyword>
<gene>
    <name evidence="1" type="ORF">PACLA_8A011647</name>
</gene>
<protein>
    <submittedName>
        <fullName evidence="1">Uncharacterized protein</fullName>
    </submittedName>
</protein>
<evidence type="ECO:0000313" key="2">
    <source>
        <dbReference type="Proteomes" id="UP001152795"/>
    </source>
</evidence>
<organism evidence="1 2">
    <name type="scientific">Paramuricea clavata</name>
    <name type="common">Red gorgonian</name>
    <name type="synonym">Violescent sea-whip</name>
    <dbReference type="NCBI Taxonomy" id="317549"/>
    <lineage>
        <taxon>Eukaryota</taxon>
        <taxon>Metazoa</taxon>
        <taxon>Cnidaria</taxon>
        <taxon>Anthozoa</taxon>
        <taxon>Octocorallia</taxon>
        <taxon>Malacalcyonacea</taxon>
        <taxon>Plexauridae</taxon>
        <taxon>Paramuricea</taxon>
    </lineage>
</organism>
<reference evidence="1" key="1">
    <citation type="submission" date="2020-04" db="EMBL/GenBank/DDBJ databases">
        <authorList>
            <person name="Alioto T."/>
            <person name="Alioto T."/>
            <person name="Gomez Garrido J."/>
        </authorList>
    </citation>
    <scope>NUCLEOTIDE SEQUENCE</scope>
    <source>
        <strain evidence="1">A484AB</strain>
    </source>
</reference>
<proteinExistence type="predicted"/>
<dbReference type="EMBL" id="CACRXK020002338">
    <property type="protein sequence ID" value="CAB3993849.1"/>
    <property type="molecule type" value="Genomic_DNA"/>
</dbReference>